<accession>A0CS99</accession>
<dbReference type="Pfam" id="PF00787">
    <property type="entry name" value="PX"/>
    <property type="match status" value="2"/>
</dbReference>
<protein>
    <recommendedName>
        <fullName evidence="1">PX domain-containing protein</fullName>
    </recommendedName>
</protein>
<dbReference type="InterPro" id="IPR036871">
    <property type="entry name" value="PX_dom_sf"/>
</dbReference>
<dbReference type="RefSeq" id="XP_001441063.1">
    <property type="nucleotide sequence ID" value="XM_001441026.1"/>
</dbReference>
<reference evidence="2 3" key="1">
    <citation type="journal article" date="2006" name="Nature">
        <title>Global trends of whole-genome duplications revealed by the ciliate Paramecium tetraurelia.</title>
        <authorList>
            <consortium name="Genoscope"/>
            <person name="Aury J.-M."/>
            <person name="Jaillon O."/>
            <person name="Duret L."/>
            <person name="Noel B."/>
            <person name="Jubin C."/>
            <person name="Porcel B.M."/>
            <person name="Segurens B."/>
            <person name="Daubin V."/>
            <person name="Anthouard V."/>
            <person name="Aiach N."/>
            <person name="Arnaiz O."/>
            <person name="Billaut A."/>
            <person name="Beisson J."/>
            <person name="Blanc I."/>
            <person name="Bouhouche K."/>
            <person name="Camara F."/>
            <person name="Duharcourt S."/>
            <person name="Guigo R."/>
            <person name="Gogendeau D."/>
            <person name="Katinka M."/>
            <person name="Keller A.-M."/>
            <person name="Kissmehl R."/>
            <person name="Klotz C."/>
            <person name="Koll F."/>
            <person name="Le Moue A."/>
            <person name="Lepere C."/>
            <person name="Malinsky S."/>
            <person name="Nowacki M."/>
            <person name="Nowak J.K."/>
            <person name="Plattner H."/>
            <person name="Poulain J."/>
            <person name="Ruiz F."/>
            <person name="Serrano V."/>
            <person name="Zagulski M."/>
            <person name="Dessen P."/>
            <person name="Betermier M."/>
            <person name="Weissenbach J."/>
            <person name="Scarpelli C."/>
            <person name="Schachter V."/>
            <person name="Sperling L."/>
            <person name="Meyer E."/>
            <person name="Cohen J."/>
            <person name="Wincker P."/>
        </authorList>
    </citation>
    <scope>NUCLEOTIDE SEQUENCE [LARGE SCALE GENOMIC DNA]</scope>
    <source>
        <strain evidence="2 3">Stock d4-2</strain>
    </source>
</reference>
<dbReference type="GO" id="GO:0035091">
    <property type="term" value="F:phosphatidylinositol binding"/>
    <property type="evidence" value="ECO:0000318"/>
    <property type="project" value="GO_Central"/>
</dbReference>
<dbReference type="PANTHER" id="PTHR12431">
    <property type="entry name" value="SORTING NEXIN 17 AND 27"/>
    <property type="match status" value="1"/>
</dbReference>
<dbReference type="SUPFAM" id="SSF64268">
    <property type="entry name" value="PX domain"/>
    <property type="match status" value="2"/>
</dbReference>
<organism evidence="2 3">
    <name type="scientific">Paramecium tetraurelia</name>
    <dbReference type="NCBI Taxonomy" id="5888"/>
    <lineage>
        <taxon>Eukaryota</taxon>
        <taxon>Sar</taxon>
        <taxon>Alveolata</taxon>
        <taxon>Ciliophora</taxon>
        <taxon>Intramacronucleata</taxon>
        <taxon>Oligohymenophorea</taxon>
        <taxon>Peniculida</taxon>
        <taxon>Parameciidae</taxon>
        <taxon>Paramecium</taxon>
    </lineage>
</organism>
<dbReference type="HOGENOM" id="CLU_853811_0_0_1"/>
<evidence type="ECO:0000259" key="1">
    <source>
        <dbReference type="PROSITE" id="PS50195"/>
    </source>
</evidence>
<dbReference type="CDD" id="cd06093">
    <property type="entry name" value="PX_domain"/>
    <property type="match status" value="2"/>
</dbReference>
<dbReference type="GO" id="GO:0005769">
    <property type="term" value="C:early endosome"/>
    <property type="evidence" value="ECO:0000318"/>
    <property type="project" value="GO_Central"/>
</dbReference>
<dbReference type="GO" id="GO:0006886">
    <property type="term" value="P:intracellular protein transport"/>
    <property type="evidence" value="ECO:0000318"/>
    <property type="project" value="GO_Central"/>
</dbReference>
<dbReference type="InterPro" id="IPR001683">
    <property type="entry name" value="PX_dom"/>
</dbReference>
<feature type="domain" description="PX" evidence="1">
    <location>
        <begin position="161"/>
        <end position="274"/>
    </location>
</feature>
<dbReference type="PROSITE" id="PS50195">
    <property type="entry name" value="PX"/>
    <property type="match status" value="2"/>
</dbReference>
<dbReference type="AlphaFoldDB" id="A0CS99"/>
<dbReference type="FunFam" id="3.30.1520.10:FF:000053">
    <property type="entry name" value="Uncharacterized protein"/>
    <property type="match status" value="1"/>
</dbReference>
<feature type="domain" description="PX" evidence="1">
    <location>
        <begin position="1"/>
        <end position="122"/>
    </location>
</feature>
<dbReference type="OMA" id="IFKIRIQ"/>
<dbReference type="EMBL" id="CT868163">
    <property type="protein sequence ID" value="CAK73666.1"/>
    <property type="molecule type" value="Genomic_DNA"/>
</dbReference>
<dbReference type="KEGG" id="ptm:GSPATT00009938001"/>
<dbReference type="GeneID" id="5026848"/>
<gene>
    <name evidence="2" type="ORF">GSPATT00009938001</name>
</gene>
<evidence type="ECO:0000313" key="2">
    <source>
        <dbReference type="EMBL" id="CAK73666.1"/>
    </source>
</evidence>
<dbReference type="InParanoid" id="A0CS99"/>
<proteinExistence type="predicted"/>
<dbReference type="Gene3D" id="3.30.1520.10">
    <property type="entry name" value="Phox-like domain"/>
    <property type="match status" value="2"/>
</dbReference>
<dbReference type="Proteomes" id="UP000000600">
    <property type="component" value="Unassembled WGS sequence"/>
</dbReference>
<dbReference type="PANTHER" id="PTHR12431:SF14">
    <property type="entry name" value="LD15323P"/>
    <property type="match status" value="1"/>
</dbReference>
<keyword evidence="3" id="KW-1185">Reference proteome</keyword>
<dbReference type="GO" id="GO:0032456">
    <property type="term" value="P:endocytic recycling"/>
    <property type="evidence" value="ECO:0000318"/>
    <property type="project" value="GO_Central"/>
</dbReference>
<dbReference type="OrthoDB" id="10254720at2759"/>
<name>A0CS99_PARTE</name>
<sequence length="326" mass="39140">MKQSVQRYSVKILSHEIIDKKVYYIINVYNMEGGEPKETRKRYSELESIHQKILDWINIFKIRIQNLNFPKKKLLFHTNQSEESIIKRRGELQQYFNQVLTYSELQCLDVIEEMLPKDIVNKKVFGQQIDRKWQEIQQLKESYLAKHGDSIFSLPQKKNGNSNKQQYIFKFEDHIIVDDCILYTIEVNDTITQKRWKFNQRYQDLRDYHKQLKNLRFDFPLPHLPEKKSLSPKEILDLRERKSQFEYYLNRLFGYQLIVENDIMVFFIAKSQLDGNEIGCRSKGSTQNTLDVILVFYQKNSSIQSKTQTTIEQVDDEKRINRKITC</sequence>
<dbReference type="SMART" id="SM00312">
    <property type="entry name" value="PX"/>
    <property type="match status" value="2"/>
</dbReference>
<evidence type="ECO:0000313" key="3">
    <source>
        <dbReference type="Proteomes" id="UP000000600"/>
    </source>
</evidence>